<dbReference type="EMBL" id="JANBUO010004106">
    <property type="protein sequence ID" value="KAJ2788405.1"/>
    <property type="molecule type" value="Genomic_DNA"/>
</dbReference>
<keyword evidence="2" id="KW-1185">Reference proteome</keyword>
<organism evidence="1 2">
    <name type="scientific">Coemansia guatemalensis</name>
    <dbReference type="NCBI Taxonomy" id="2761395"/>
    <lineage>
        <taxon>Eukaryota</taxon>
        <taxon>Fungi</taxon>
        <taxon>Fungi incertae sedis</taxon>
        <taxon>Zoopagomycota</taxon>
        <taxon>Kickxellomycotina</taxon>
        <taxon>Kickxellomycetes</taxon>
        <taxon>Kickxellales</taxon>
        <taxon>Kickxellaceae</taxon>
        <taxon>Coemansia</taxon>
    </lineage>
</organism>
<gene>
    <name evidence="1" type="ORF">H4R20_007386</name>
</gene>
<proteinExistence type="predicted"/>
<dbReference type="AlphaFoldDB" id="A0A9W8LMS0"/>
<comment type="caution">
    <text evidence="1">The sequence shown here is derived from an EMBL/GenBank/DDBJ whole genome shotgun (WGS) entry which is preliminary data.</text>
</comment>
<accession>A0A9W8LMS0</accession>
<protein>
    <submittedName>
        <fullName evidence="1">Uncharacterized protein</fullName>
    </submittedName>
</protein>
<evidence type="ECO:0000313" key="2">
    <source>
        <dbReference type="Proteomes" id="UP001140094"/>
    </source>
</evidence>
<name>A0A9W8LMS0_9FUNG</name>
<feature type="non-terminal residue" evidence="1">
    <location>
        <position position="53"/>
    </location>
</feature>
<reference evidence="1" key="1">
    <citation type="submission" date="2022-07" db="EMBL/GenBank/DDBJ databases">
        <title>Phylogenomic reconstructions and comparative analyses of Kickxellomycotina fungi.</title>
        <authorList>
            <person name="Reynolds N.K."/>
            <person name="Stajich J.E."/>
            <person name="Barry K."/>
            <person name="Grigoriev I.V."/>
            <person name="Crous P."/>
            <person name="Smith M.E."/>
        </authorList>
    </citation>
    <scope>NUCLEOTIDE SEQUENCE</scope>
    <source>
        <strain evidence="1">NRRL 1565</strain>
    </source>
</reference>
<sequence>MTENFDNNIDQELDEALEAIGAFDNIETLLVNADNNAAAPTLRLEPNEDGTYG</sequence>
<evidence type="ECO:0000313" key="1">
    <source>
        <dbReference type="EMBL" id="KAJ2788405.1"/>
    </source>
</evidence>
<dbReference type="Proteomes" id="UP001140094">
    <property type="component" value="Unassembled WGS sequence"/>
</dbReference>